<name>A0A9D1KTG2_9FLAO</name>
<evidence type="ECO:0000256" key="2">
    <source>
        <dbReference type="SAM" id="SignalP"/>
    </source>
</evidence>
<dbReference type="CDD" id="cd16325">
    <property type="entry name" value="LolA"/>
    <property type="match status" value="1"/>
</dbReference>
<dbReference type="SUPFAM" id="SSF89392">
    <property type="entry name" value="Prokaryotic lipoproteins and lipoprotein localization factors"/>
    <property type="match status" value="1"/>
</dbReference>
<dbReference type="Gene3D" id="2.50.20.10">
    <property type="entry name" value="Lipoprotein localisation LolA/LolB/LppX"/>
    <property type="match status" value="1"/>
</dbReference>
<protein>
    <submittedName>
        <fullName evidence="3">Outer membrane lipoprotein carrier protein LolA</fullName>
    </submittedName>
</protein>
<dbReference type="AlphaFoldDB" id="A0A9D1KTG2"/>
<keyword evidence="3" id="KW-0449">Lipoprotein</keyword>
<dbReference type="InterPro" id="IPR029046">
    <property type="entry name" value="LolA/LolB/LppX"/>
</dbReference>
<dbReference type="InterPro" id="IPR004564">
    <property type="entry name" value="OM_lipoprot_carrier_LolA-like"/>
</dbReference>
<feature type="signal peptide" evidence="2">
    <location>
        <begin position="1"/>
        <end position="22"/>
    </location>
</feature>
<dbReference type="EMBL" id="DVLY01000090">
    <property type="protein sequence ID" value="HIT97952.1"/>
    <property type="molecule type" value="Genomic_DNA"/>
</dbReference>
<keyword evidence="1 2" id="KW-0732">Signal</keyword>
<evidence type="ECO:0000313" key="4">
    <source>
        <dbReference type="Proteomes" id="UP000824161"/>
    </source>
</evidence>
<proteinExistence type="predicted"/>
<evidence type="ECO:0000313" key="3">
    <source>
        <dbReference type="EMBL" id="HIT97952.1"/>
    </source>
</evidence>
<feature type="chain" id="PRO_5039577578" evidence="2">
    <location>
        <begin position="23"/>
        <end position="210"/>
    </location>
</feature>
<organism evidence="3 4">
    <name type="scientific">Candidatus Merdimorpha stercoravium</name>
    <dbReference type="NCBI Taxonomy" id="2840863"/>
    <lineage>
        <taxon>Bacteria</taxon>
        <taxon>Pseudomonadati</taxon>
        <taxon>Bacteroidota</taxon>
        <taxon>Flavobacteriia</taxon>
        <taxon>Flavobacteriales</taxon>
        <taxon>Candidatus Merdimorpha</taxon>
    </lineage>
</organism>
<gene>
    <name evidence="3" type="ORF">IAC44_03840</name>
</gene>
<sequence length="210" mass="23605">MKNNIAYIFLLLLGAAGSQVSAQDNSYAQRLLDRTVSVLESMADYRADFVYTYPQASPQPGTMYARGDRYRVETDEFTLFSDGQYTYTVMDAEQEVTVRSVSDPEASALGSVQAILRRFADTFTPRTDRREGTVQYLRLMPREQDNPSQYVLVGIDTATGMPVRVEDVARDGSHTVLDIVSIVRGEGAADSLYRFDAKKYEQNGYYIARP</sequence>
<evidence type="ECO:0000256" key="1">
    <source>
        <dbReference type="ARBA" id="ARBA00022729"/>
    </source>
</evidence>
<accession>A0A9D1KTG2</accession>
<reference evidence="3" key="2">
    <citation type="journal article" date="2021" name="PeerJ">
        <title>Extensive microbial diversity within the chicken gut microbiome revealed by metagenomics and culture.</title>
        <authorList>
            <person name="Gilroy R."/>
            <person name="Ravi A."/>
            <person name="Getino M."/>
            <person name="Pursley I."/>
            <person name="Horton D.L."/>
            <person name="Alikhan N.F."/>
            <person name="Baker D."/>
            <person name="Gharbi K."/>
            <person name="Hall N."/>
            <person name="Watson M."/>
            <person name="Adriaenssens E.M."/>
            <person name="Foster-Nyarko E."/>
            <person name="Jarju S."/>
            <person name="Secka A."/>
            <person name="Antonio M."/>
            <person name="Oren A."/>
            <person name="Chaudhuri R.R."/>
            <person name="La Ragione R."/>
            <person name="Hildebrand F."/>
            <person name="Pallen M.J."/>
        </authorList>
    </citation>
    <scope>NUCLEOTIDE SEQUENCE</scope>
    <source>
        <strain evidence="3">1383</strain>
    </source>
</reference>
<reference evidence="3" key="1">
    <citation type="submission" date="2020-10" db="EMBL/GenBank/DDBJ databases">
        <authorList>
            <person name="Gilroy R."/>
        </authorList>
    </citation>
    <scope>NUCLEOTIDE SEQUENCE</scope>
    <source>
        <strain evidence="3">1383</strain>
    </source>
</reference>
<comment type="caution">
    <text evidence="3">The sequence shown here is derived from an EMBL/GenBank/DDBJ whole genome shotgun (WGS) entry which is preliminary data.</text>
</comment>
<dbReference type="Proteomes" id="UP000824161">
    <property type="component" value="Unassembled WGS sequence"/>
</dbReference>